<keyword evidence="3" id="KW-0720">Serine protease</keyword>
<dbReference type="GO" id="GO:0006508">
    <property type="term" value="P:proteolysis"/>
    <property type="evidence" value="ECO:0007669"/>
    <property type="project" value="UniProtKB-KW"/>
</dbReference>
<evidence type="ECO:0000256" key="1">
    <source>
        <dbReference type="ARBA" id="ARBA00023157"/>
    </source>
</evidence>
<dbReference type="Gene3D" id="2.40.10.10">
    <property type="entry name" value="Trypsin-like serine proteases"/>
    <property type="match status" value="2"/>
</dbReference>
<keyword evidence="3" id="KW-0645">Protease</keyword>
<keyword evidence="4" id="KW-0732">Signal</keyword>
<keyword evidence="1" id="KW-1015">Disulfide bond</keyword>
<evidence type="ECO:0000256" key="4">
    <source>
        <dbReference type="SAM" id="SignalP"/>
    </source>
</evidence>
<organism evidence="6">
    <name type="scientific">Timema bartmani</name>
    <dbReference type="NCBI Taxonomy" id="61472"/>
    <lineage>
        <taxon>Eukaryota</taxon>
        <taxon>Metazoa</taxon>
        <taxon>Ecdysozoa</taxon>
        <taxon>Arthropoda</taxon>
        <taxon>Hexapoda</taxon>
        <taxon>Insecta</taxon>
        <taxon>Pterygota</taxon>
        <taxon>Neoptera</taxon>
        <taxon>Polyneoptera</taxon>
        <taxon>Phasmatodea</taxon>
        <taxon>Timematodea</taxon>
        <taxon>Timematoidea</taxon>
        <taxon>Timematidae</taxon>
        <taxon>Timema</taxon>
    </lineage>
</organism>
<feature type="chain" id="PRO_5031493024" description="Peptidase S1 domain-containing protein" evidence="4">
    <location>
        <begin position="18"/>
        <end position="288"/>
    </location>
</feature>
<dbReference type="InterPro" id="IPR043504">
    <property type="entry name" value="Peptidase_S1_PA_chymotrypsin"/>
</dbReference>
<feature type="domain" description="Peptidase S1" evidence="5">
    <location>
        <begin position="27"/>
        <end position="288"/>
    </location>
</feature>
<reference evidence="6" key="1">
    <citation type="submission" date="2020-11" db="EMBL/GenBank/DDBJ databases">
        <authorList>
            <person name="Tran Van P."/>
        </authorList>
    </citation>
    <scope>NUCLEOTIDE SEQUENCE</scope>
</reference>
<dbReference type="SMART" id="SM00020">
    <property type="entry name" value="Tryp_SPc"/>
    <property type="match status" value="1"/>
</dbReference>
<dbReference type="SUPFAM" id="SSF50494">
    <property type="entry name" value="Trypsin-like serine proteases"/>
    <property type="match status" value="1"/>
</dbReference>
<keyword evidence="3" id="KW-0378">Hydrolase</keyword>
<evidence type="ECO:0000256" key="3">
    <source>
        <dbReference type="RuleBase" id="RU363034"/>
    </source>
</evidence>
<protein>
    <recommendedName>
        <fullName evidence="5">Peptidase S1 domain-containing protein</fullName>
    </recommendedName>
</protein>
<evidence type="ECO:0000259" key="5">
    <source>
        <dbReference type="PROSITE" id="PS50240"/>
    </source>
</evidence>
<dbReference type="CDD" id="cd00190">
    <property type="entry name" value="Tryp_SPc"/>
    <property type="match status" value="1"/>
</dbReference>
<name>A0A7R9I413_9NEOP</name>
<dbReference type="InterPro" id="IPR001314">
    <property type="entry name" value="Peptidase_S1A"/>
</dbReference>
<evidence type="ECO:0000256" key="2">
    <source>
        <dbReference type="ARBA" id="ARBA00024195"/>
    </source>
</evidence>
<gene>
    <name evidence="6" type="ORF">TBIB3V08_LOCUS9218</name>
</gene>
<dbReference type="AlphaFoldDB" id="A0A7R9I413"/>
<dbReference type="InterPro" id="IPR001254">
    <property type="entry name" value="Trypsin_dom"/>
</dbReference>
<dbReference type="InterPro" id="IPR033116">
    <property type="entry name" value="TRYPSIN_SER"/>
</dbReference>
<dbReference type="FunFam" id="2.40.10.10:FF:000068">
    <property type="entry name" value="transmembrane protease serine 2"/>
    <property type="match status" value="1"/>
</dbReference>
<dbReference type="InterPro" id="IPR009003">
    <property type="entry name" value="Peptidase_S1_PA"/>
</dbReference>
<dbReference type="PROSITE" id="PS00134">
    <property type="entry name" value="TRYPSIN_HIS"/>
    <property type="match status" value="1"/>
</dbReference>
<proteinExistence type="inferred from homology"/>
<dbReference type="PROSITE" id="PS00135">
    <property type="entry name" value="TRYPSIN_SER"/>
    <property type="match status" value="1"/>
</dbReference>
<dbReference type="InterPro" id="IPR051487">
    <property type="entry name" value="Ser/Thr_Proteases_Immune/Dev"/>
</dbReference>
<dbReference type="PROSITE" id="PS50240">
    <property type="entry name" value="TRYPSIN_DOM"/>
    <property type="match status" value="1"/>
</dbReference>
<dbReference type="GO" id="GO:0004252">
    <property type="term" value="F:serine-type endopeptidase activity"/>
    <property type="evidence" value="ECO:0007669"/>
    <property type="project" value="InterPro"/>
</dbReference>
<sequence>MQKTSAIILLLAAVVLGSSPKTPDSRIVGGHNAREGQFPYQITLQQVILFIRGHICGGSILNENWVLTAAHCIPSFGSLEVGRAGSWDGGTVGAGAYNLNQGALQTRRVSRTVVHALYTGGVGPYDIALVQLQSPLTFNQFVSAISLPAPGKIHSGKYLSLISSLVPLFDLLPCLVDLSGWGSTGSTSPAILQTAQLPIVEYNECYAALDRISTTHPLHPTNVCTGPLTGGMSACSGDSGGPLADWSHGHPEQVGIVSWGYVPCGSVGAPSVYVRVSAFIDWIHQNQQ</sequence>
<dbReference type="InterPro" id="IPR018114">
    <property type="entry name" value="TRYPSIN_HIS"/>
</dbReference>
<dbReference type="Pfam" id="PF00089">
    <property type="entry name" value="Trypsin"/>
    <property type="match status" value="2"/>
</dbReference>
<accession>A0A7R9I413</accession>
<dbReference type="PANTHER" id="PTHR24256">
    <property type="entry name" value="TRYPTASE-RELATED"/>
    <property type="match status" value="1"/>
</dbReference>
<dbReference type="PRINTS" id="PR00722">
    <property type="entry name" value="CHYMOTRYPSIN"/>
</dbReference>
<feature type="signal peptide" evidence="4">
    <location>
        <begin position="1"/>
        <end position="17"/>
    </location>
</feature>
<comment type="similarity">
    <text evidence="2">Belongs to the peptidase S1 family. CLIP subfamily.</text>
</comment>
<evidence type="ECO:0000313" key="6">
    <source>
        <dbReference type="EMBL" id="CAD7446898.1"/>
    </source>
</evidence>
<dbReference type="EMBL" id="OD568377">
    <property type="protein sequence ID" value="CAD7446898.1"/>
    <property type="molecule type" value="Genomic_DNA"/>
</dbReference>